<feature type="compositionally biased region" description="Polar residues" evidence="1">
    <location>
        <begin position="45"/>
        <end position="76"/>
    </location>
</feature>
<evidence type="ECO:0000256" key="1">
    <source>
        <dbReference type="SAM" id="MobiDB-lite"/>
    </source>
</evidence>
<dbReference type="GeneID" id="81465697"/>
<organism evidence="2 3">
    <name type="scientific">Penicillium concentricum</name>
    <dbReference type="NCBI Taxonomy" id="293559"/>
    <lineage>
        <taxon>Eukaryota</taxon>
        <taxon>Fungi</taxon>
        <taxon>Dikarya</taxon>
        <taxon>Ascomycota</taxon>
        <taxon>Pezizomycotina</taxon>
        <taxon>Eurotiomycetes</taxon>
        <taxon>Eurotiomycetidae</taxon>
        <taxon>Eurotiales</taxon>
        <taxon>Aspergillaceae</taxon>
        <taxon>Penicillium</taxon>
    </lineage>
</organism>
<dbReference type="EMBL" id="JAPZBT010000003">
    <property type="protein sequence ID" value="KAJ5365899.1"/>
    <property type="molecule type" value="Genomic_DNA"/>
</dbReference>
<proteinExistence type="predicted"/>
<dbReference type="AlphaFoldDB" id="A0A9W9RVP2"/>
<reference evidence="2" key="2">
    <citation type="journal article" date="2023" name="IMA Fungus">
        <title>Comparative genomic study of the Penicillium genus elucidates a diverse pangenome and 15 lateral gene transfer events.</title>
        <authorList>
            <person name="Petersen C."/>
            <person name="Sorensen T."/>
            <person name="Nielsen M.R."/>
            <person name="Sondergaard T.E."/>
            <person name="Sorensen J.L."/>
            <person name="Fitzpatrick D.A."/>
            <person name="Frisvad J.C."/>
            <person name="Nielsen K.L."/>
        </authorList>
    </citation>
    <scope>NUCLEOTIDE SEQUENCE</scope>
    <source>
        <strain evidence="2">IBT 3081</strain>
    </source>
</reference>
<feature type="region of interest" description="Disordered" evidence="1">
    <location>
        <begin position="18"/>
        <end position="76"/>
    </location>
</feature>
<feature type="compositionally biased region" description="Low complexity" evidence="1">
    <location>
        <begin position="18"/>
        <end position="29"/>
    </location>
</feature>
<evidence type="ECO:0000313" key="3">
    <source>
        <dbReference type="Proteomes" id="UP001147752"/>
    </source>
</evidence>
<comment type="caution">
    <text evidence="2">The sequence shown here is derived from an EMBL/GenBank/DDBJ whole genome shotgun (WGS) entry which is preliminary data.</text>
</comment>
<protein>
    <submittedName>
        <fullName evidence="2">Uncharacterized protein</fullName>
    </submittedName>
</protein>
<evidence type="ECO:0000313" key="2">
    <source>
        <dbReference type="EMBL" id="KAJ5365899.1"/>
    </source>
</evidence>
<dbReference type="Proteomes" id="UP001147752">
    <property type="component" value="Unassembled WGS sequence"/>
</dbReference>
<feature type="region of interest" description="Disordered" evidence="1">
    <location>
        <begin position="108"/>
        <end position="136"/>
    </location>
</feature>
<keyword evidence="3" id="KW-1185">Reference proteome</keyword>
<sequence>MISCHSGPVYSLWPLLQSQQSQSNQPGSGEAPCRTKITESDPVAQDTTGDVPSQPATAQSTTIDIPCQPQTAEKAQATQYTAEKTYILNPAANLVHTPIVEDPVTRTAEPADEPVGQPIGDPVLDPRVGPVTTRHVHPCRQSRSTLKEFFQQHLAHTKSHLHSMTKEAFISTEDCSTLRRIDGTLTYAPNGCMATQLEAIARHSEELSELGVHLELHLSPCHCKVPGNEAADSTARKTASAAMARKAKYLRILKKAALAPKAK</sequence>
<dbReference type="OrthoDB" id="3548481at2759"/>
<name>A0A9W9RVP2_9EURO</name>
<reference evidence="2" key="1">
    <citation type="submission" date="2022-12" db="EMBL/GenBank/DDBJ databases">
        <authorList>
            <person name="Petersen C."/>
        </authorList>
    </citation>
    <scope>NUCLEOTIDE SEQUENCE</scope>
    <source>
        <strain evidence="2">IBT 3081</strain>
    </source>
</reference>
<gene>
    <name evidence="2" type="ORF">N7517_008785</name>
</gene>
<accession>A0A9W9RVP2</accession>
<dbReference type="RefSeq" id="XP_056577365.1">
    <property type="nucleotide sequence ID" value="XM_056726514.1"/>
</dbReference>